<evidence type="ECO:0000313" key="2">
    <source>
        <dbReference type="Proteomes" id="UP000204225"/>
    </source>
</evidence>
<sequence>MTEQYESYNLYIEPYYDNDTNYYHILTLNRQPKGPLTNFTKLMSIKNISTKMGNLNDNYCTVVIKNSILGNVTHNKIQICTNDDVTEVIDFLTNNNYIINEEITDYLSKYNSKKLLFNFKYKIN</sequence>
<keyword evidence="2" id="KW-1185">Reference proteome</keyword>
<evidence type="ECO:0000313" key="1">
    <source>
        <dbReference type="EMBL" id="AGM15700.1"/>
    </source>
</evidence>
<proteinExistence type="predicted"/>
<accession>A0AC59EXK7</accession>
<protein>
    <submittedName>
        <fullName evidence="1">Uncharacterized protein</fullName>
    </submittedName>
</protein>
<dbReference type="Proteomes" id="UP000204225">
    <property type="component" value="Segment"/>
</dbReference>
<reference evidence="1 2" key="1">
    <citation type="journal article" date="2013" name="Proc. Natl. Acad. Sci. U.S.A.">
        <title>Genome of Phaeocystis globosa virus PgV-16T highlights the common ancestry of the largest known DNA viruses infecting eukaryotes.</title>
        <authorList>
            <person name="Santini S."/>
            <person name="Jeudy S."/>
            <person name="Bartoli J."/>
            <person name="Poirot O."/>
            <person name="Lescot M."/>
            <person name="Abergel C."/>
            <person name="Barbe V."/>
            <person name="Wommack K.E."/>
            <person name="Noordeloos A.A."/>
            <person name="Brussaard C.P."/>
            <person name="Claverie J.M."/>
        </authorList>
    </citation>
    <scope>NUCLEOTIDE SEQUENCE [LARGE SCALE GENOMIC DNA]</scope>
    <source>
        <strain evidence="1 2">16T</strain>
    </source>
</reference>
<name>A0AC59EXK7_9VIRU</name>
<dbReference type="EMBL" id="KC662249">
    <property type="protein sequence ID" value="AGM15700.1"/>
    <property type="molecule type" value="Genomic_DNA"/>
</dbReference>
<organism evidence="1 2">
    <name type="scientific">Phaeocystis globosa virus PgV-16T</name>
    <dbReference type="NCBI Taxonomy" id="3071227"/>
    <lineage>
        <taxon>Viruses</taxon>
        <taxon>Varidnaviria</taxon>
        <taxon>Bamfordvirae</taxon>
        <taxon>Nucleocytoviricota</taxon>
        <taxon>Megaviricetes</taxon>
        <taxon>Imitervirales</taxon>
        <taxon>Mesomimiviridae</taxon>
        <taxon>Tethysvirus</taxon>
        <taxon>Tethysvirus hollandense</taxon>
    </lineage>
</organism>
<gene>
    <name evidence="1" type="ORF">PGCG_00396</name>
</gene>